<evidence type="ECO:0000313" key="3">
    <source>
        <dbReference type="Proteomes" id="UP000585474"/>
    </source>
</evidence>
<feature type="signal peptide" evidence="1">
    <location>
        <begin position="1"/>
        <end position="21"/>
    </location>
</feature>
<gene>
    <name evidence="2" type="ORF">Acr_00g0050500</name>
</gene>
<sequence>MRWCSLKASWWWSWCTGRCDRNRVRVLMINHSLLASLLRLKLSKSLTKCRQRMTMKKRSSCMLIIKRKSHEKVVKTRAVLVEISKSLARFETEVMKLKSQLILIGSINRYILPGQIIPNLLGNIKWGEERMDGCD</sequence>
<reference evidence="3" key="1">
    <citation type="submission" date="2019-07" db="EMBL/GenBank/DDBJ databases">
        <title>De Novo Assembly of kiwifruit Actinidia rufa.</title>
        <authorList>
            <person name="Sugita-Konishi S."/>
            <person name="Sato K."/>
            <person name="Mori E."/>
            <person name="Abe Y."/>
            <person name="Kisaki G."/>
            <person name="Hamano K."/>
            <person name="Suezawa K."/>
            <person name="Otani M."/>
            <person name="Fukuda T."/>
            <person name="Manabe T."/>
            <person name="Gomi K."/>
            <person name="Tabuchi M."/>
            <person name="Akimitsu K."/>
            <person name="Kataoka I."/>
        </authorList>
    </citation>
    <scope>NUCLEOTIDE SEQUENCE [LARGE SCALE GENOMIC DNA]</scope>
    <source>
        <strain evidence="3">cv. Fuchu</strain>
    </source>
</reference>
<feature type="chain" id="PRO_5029818149" evidence="1">
    <location>
        <begin position="22"/>
        <end position="135"/>
    </location>
</feature>
<dbReference type="Proteomes" id="UP000585474">
    <property type="component" value="Unassembled WGS sequence"/>
</dbReference>
<accession>A0A7J0DKN5</accession>
<name>A0A7J0DKN5_9ERIC</name>
<proteinExistence type="predicted"/>
<dbReference type="EMBL" id="BJWL01000274">
    <property type="protein sequence ID" value="GFS37187.1"/>
    <property type="molecule type" value="Genomic_DNA"/>
</dbReference>
<protein>
    <submittedName>
        <fullName evidence="2">Uncharacterized protein</fullName>
    </submittedName>
</protein>
<organism evidence="2 3">
    <name type="scientific">Actinidia rufa</name>
    <dbReference type="NCBI Taxonomy" id="165716"/>
    <lineage>
        <taxon>Eukaryota</taxon>
        <taxon>Viridiplantae</taxon>
        <taxon>Streptophyta</taxon>
        <taxon>Embryophyta</taxon>
        <taxon>Tracheophyta</taxon>
        <taxon>Spermatophyta</taxon>
        <taxon>Magnoliopsida</taxon>
        <taxon>eudicotyledons</taxon>
        <taxon>Gunneridae</taxon>
        <taxon>Pentapetalae</taxon>
        <taxon>asterids</taxon>
        <taxon>Ericales</taxon>
        <taxon>Actinidiaceae</taxon>
        <taxon>Actinidia</taxon>
    </lineage>
</organism>
<keyword evidence="3" id="KW-1185">Reference proteome</keyword>
<dbReference type="AlphaFoldDB" id="A0A7J0DKN5"/>
<evidence type="ECO:0000313" key="2">
    <source>
        <dbReference type="EMBL" id="GFS37187.1"/>
    </source>
</evidence>
<evidence type="ECO:0000256" key="1">
    <source>
        <dbReference type="SAM" id="SignalP"/>
    </source>
</evidence>
<keyword evidence="1" id="KW-0732">Signal</keyword>
<comment type="caution">
    <text evidence="2">The sequence shown here is derived from an EMBL/GenBank/DDBJ whole genome shotgun (WGS) entry which is preliminary data.</text>
</comment>